<dbReference type="GO" id="GO:0015562">
    <property type="term" value="F:efflux transmembrane transporter activity"/>
    <property type="evidence" value="ECO:0007669"/>
    <property type="project" value="TreeGrafter"/>
</dbReference>
<keyword evidence="6" id="KW-1003">Cell membrane</keyword>
<evidence type="ECO:0000256" key="9">
    <source>
        <dbReference type="ARBA" id="ARBA00022967"/>
    </source>
</evidence>
<evidence type="ECO:0000256" key="14">
    <source>
        <dbReference type="ARBA" id="ARBA00023157"/>
    </source>
</evidence>
<reference evidence="24" key="2">
    <citation type="submission" date="2025-09" db="UniProtKB">
        <authorList>
            <consortium name="Ensembl"/>
        </authorList>
    </citation>
    <scope>IDENTIFICATION</scope>
</reference>
<comment type="catalytic activity">
    <reaction evidence="17">
        <text>sphing-4-enine 1-phosphate(in) + ATP + H2O = sphing-4-enine 1-phosphate(out) + ADP + phosphate + H(+)</text>
        <dbReference type="Rhea" id="RHEA:38951"/>
        <dbReference type="ChEBI" id="CHEBI:15377"/>
        <dbReference type="ChEBI" id="CHEBI:15378"/>
        <dbReference type="ChEBI" id="CHEBI:30616"/>
        <dbReference type="ChEBI" id="CHEBI:43474"/>
        <dbReference type="ChEBI" id="CHEBI:60119"/>
        <dbReference type="ChEBI" id="CHEBI:456216"/>
    </reaction>
    <physiologicalReaction direction="left-to-right" evidence="17">
        <dbReference type="Rhea" id="RHEA:38952"/>
    </physiologicalReaction>
</comment>
<dbReference type="InterPro" id="IPR050352">
    <property type="entry name" value="ABCG_transporters"/>
</dbReference>
<evidence type="ECO:0000256" key="10">
    <source>
        <dbReference type="ARBA" id="ARBA00022989"/>
    </source>
</evidence>
<dbReference type="InterPro" id="IPR043926">
    <property type="entry name" value="ABCG_dom"/>
</dbReference>
<organism evidence="24 25">
    <name type="scientific">Eptatretus burgeri</name>
    <name type="common">Inshore hagfish</name>
    <dbReference type="NCBI Taxonomy" id="7764"/>
    <lineage>
        <taxon>Eukaryota</taxon>
        <taxon>Metazoa</taxon>
        <taxon>Chordata</taxon>
        <taxon>Craniata</taxon>
        <taxon>Vertebrata</taxon>
        <taxon>Cyclostomata</taxon>
        <taxon>Myxini</taxon>
        <taxon>Myxiniformes</taxon>
        <taxon>Myxinidae</taxon>
        <taxon>Eptatretinae</taxon>
        <taxon>Eptatretus</taxon>
    </lineage>
</organism>
<dbReference type="PANTHER" id="PTHR48041">
    <property type="entry name" value="ABC TRANSPORTER G FAMILY MEMBER 28"/>
    <property type="match status" value="1"/>
</dbReference>
<dbReference type="Pfam" id="PF01061">
    <property type="entry name" value="ABC2_membrane"/>
    <property type="match status" value="1"/>
</dbReference>
<dbReference type="GeneTree" id="ENSGT00940000162658"/>
<keyword evidence="10 20" id="KW-1133">Transmembrane helix</keyword>
<feature type="domain" description="ABC transporter" evidence="21">
    <location>
        <begin position="12"/>
        <end position="131"/>
    </location>
</feature>
<keyword evidence="8 20" id="KW-0812">Transmembrane</keyword>
<protein>
    <recommendedName>
        <fullName evidence="4">ABC-type xenobiotic transporter</fullName>
        <ecNumber evidence="4">7.6.2.2</ecNumber>
    </recommendedName>
</protein>
<dbReference type="GO" id="GO:0031966">
    <property type="term" value="C:mitochondrial membrane"/>
    <property type="evidence" value="ECO:0007669"/>
    <property type="project" value="UniProtKB-SubCell"/>
</dbReference>
<keyword evidence="11" id="KW-0445">Lipid transport</keyword>
<evidence type="ECO:0000256" key="19">
    <source>
        <dbReference type="ARBA" id="ARBA00048455"/>
    </source>
</evidence>
<feature type="transmembrane region" description="Helical" evidence="20">
    <location>
        <begin position="271"/>
        <end position="291"/>
    </location>
</feature>
<evidence type="ECO:0000259" key="22">
    <source>
        <dbReference type="Pfam" id="PF01061"/>
    </source>
</evidence>
<dbReference type="AlphaFoldDB" id="A0A8C4N898"/>
<evidence type="ECO:0000256" key="4">
    <source>
        <dbReference type="ARBA" id="ARBA00012191"/>
    </source>
</evidence>
<evidence type="ECO:0000256" key="1">
    <source>
        <dbReference type="ARBA" id="ARBA00004225"/>
    </source>
</evidence>
<dbReference type="GO" id="GO:0008559">
    <property type="term" value="F:ABC-type xenobiotic transporter activity"/>
    <property type="evidence" value="ECO:0007669"/>
    <property type="project" value="UniProtKB-EC"/>
</dbReference>
<evidence type="ECO:0000256" key="8">
    <source>
        <dbReference type="ARBA" id="ARBA00022692"/>
    </source>
</evidence>
<feature type="transmembrane region" description="Helical" evidence="20">
    <location>
        <begin position="358"/>
        <end position="375"/>
    </location>
</feature>
<evidence type="ECO:0000256" key="17">
    <source>
        <dbReference type="ARBA" id="ARBA00047354"/>
    </source>
</evidence>
<dbReference type="GO" id="GO:0016887">
    <property type="term" value="F:ATP hydrolysis activity"/>
    <property type="evidence" value="ECO:0007669"/>
    <property type="project" value="InterPro"/>
</dbReference>
<comment type="catalytic activity">
    <reaction evidence="16">
        <text>ATP + H2O + xenobioticSide 1 = ADP + phosphate + xenobioticSide 2.</text>
        <dbReference type="EC" id="7.6.2.2"/>
    </reaction>
</comment>
<dbReference type="InterPro" id="IPR013525">
    <property type="entry name" value="ABC2_TM"/>
</dbReference>
<dbReference type="Pfam" id="PF00005">
    <property type="entry name" value="ABC_tran"/>
    <property type="match status" value="1"/>
</dbReference>
<dbReference type="Pfam" id="PF19055">
    <property type="entry name" value="ABC2_membrane_7"/>
    <property type="match status" value="1"/>
</dbReference>
<dbReference type="InterPro" id="IPR027417">
    <property type="entry name" value="P-loop_NTPase"/>
</dbReference>
<feature type="domain" description="ABC-2 type transporter transmembrane" evidence="22">
    <location>
        <begin position="251"/>
        <end position="450"/>
    </location>
</feature>
<proteinExistence type="inferred from homology"/>
<reference evidence="24" key="1">
    <citation type="submission" date="2025-08" db="UniProtKB">
        <authorList>
            <consortium name="Ensembl"/>
        </authorList>
    </citation>
    <scope>IDENTIFICATION</scope>
</reference>
<comment type="catalytic activity">
    <reaction evidence="18">
        <text>17beta-estradiol 17-O-(beta-D-glucuronate)(in) + ATP + H2O = 17beta-estradiol 17-O-(beta-D-glucuronate)(out) + ADP + phosphate + H(+)</text>
        <dbReference type="Rhea" id="RHEA:60128"/>
        <dbReference type="ChEBI" id="CHEBI:15377"/>
        <dbReference type="ChEBI" id="CHEBI:15378"/>
        <dbReference type="ChEBI" id="CHEBI:30616"/>
        <dbReference type="ChEBI" id="CHEBI:43474"/>
        <dbReference type="ChEBI" id="CHEBI:82961"/>
        <dbReference type="ChEBI" id="CHEBI:456216"/>
    </reaction>
    <physiologicalReaction direction="left-to-right" evidence="18">
        <dbReference type="Rhea" id="RHEA:60129"/>
    </physiologicalReaction>
</comment>
<evidence type="ECO:0000256" key="20">
    <source>
        <dbReference type="SAM" id="Phobius"/>
    </source>
</evidence>
<keyword evidence="15" id="KW-0325">Glycoprotein</keyword>
<keyword evidence="13 20" id="KW-0472">Membrane</keyword>
<dbReference type="EC" id="7.6.2.2" evidence="4"/>
<feature type="domain" description="ABC transporter family G" evidence="23">
    <location>
        <begin position="135"/>
        <end position="171"/>
    </location>
</feature>
<dbReference type="SUPFAM" id="SSF52540">
    <property type="entry name" value="P-loop containing nucleoside triphosphate hydrolases"/>
    <property type="match status" value="1"/>
</dbReference>
<keyword evidence="5" id="KW-0813">Transport</keyword>
<dbReference type="Ensembl" id="ENSEBUT00000002665.1">
    <property type="protein sequence ID" value="ENSEBUP00000002314.1"/>
    <property type="gene ID" value="ENSEBUG00000001725.1"/>
</dbReference>
<keyword evidence="12" id="KW-0496">Mitochondrion</keyword>
<evidence type="ECO:0000313" key="25">
    <source>
        <dbReference type="Proteomes" id="UP000694388"/>
    </source>
</evidence>
<dbReference type="GO" id="GO:0016324">
    <property type="term" value="C:apical plasma membrane"/>
    <property type="evidence" value="ECO:0007669"/>
    <property type="project" value="UniProtKB-SubCell"/>
</dbReference>
<dbReference type="GO" id="GO:0005524">
    <property type="term" value="F:ATP binding"/>
    <property type="evidence" value="ECO:0007669"/>
    <property type="project" value="InterPro"/>
</dbReference>
<keyword evidence="14" id="KW-1015">Disulfide bond</keyword>
<dbReference type="OMA" id="AGQMCTG"/>
<evidence type="ECO:0000256" key="2">
    <source>
        <dbReference type="ARBA" id="ARBA00004424"/>
    </source>
</evidence>
<keyword evidence="9" id="KW-1278">Translocase</keyword>
<accession>A0A8C4N898</accession>
<feature type="transmembrane region" description="Helical" evidence="20">
    <location>
        <begin position="381"/>
        <end position="402"/>
    </location>
</feature>
<dbReference type="PANTHER" id="PTHR48041:SF92">
    <property type="entry name" value="BROAD SUBSTRATE SPECIFICITY ATP-BINDING CASSETTE TRANSPORTER ABCG2"/>
    <property type="match status" value="1"/>
</dbReference>
<comment type="similarity">
    <text evidence="3">Belongs to the ABC transporter superfamily. ABCG family. Eye pigment precursor importer (TC 3.A.1.204) subfamily.</text>
</comment>
<evidence type="ECO:0000256" key="7">
    <source>
        <dbReference type="ARBA" id="ARBA00022553"/>
    </source>
</evidence>
<dbReference type="GO" id="GO:0006869">
    <property type="term" value="P:lipid transport"/>
    <property type="evidence" value="ECO:0007669"/>
    <property type="project" value="UniProtKB-KW"/>
</dbReference>
<evidence type="ECO:0000256" key="12">
    <source>
        <dbReference type="ARBA" id="ARBA00023128"/>
    </source>
</evidence>
<dbReference type="InterPro" id="IPR003439">
    <property type="entry name" value="ABC_transporter-like_ATP-bd"/>
</dbReference>
<evidence type="ECO:0000256" key="13">
    <source>
        <dbReference type="ARBA" id="ARBA00023136"/>
    </source>
</evidence>
<evidence type="ECO:0000256" key="3">
    <source>
        <dbReference type="ARBA" id="ARBA00005814"/>
    </source>
</evidence>
<keyword evidence="7" id="KW-0597">Phosphoprotein</keyword>
<feature type="transmembrane region" description="Helical" evidence="20">
    <location>
        <begin position="329"/>
        <end position="346"/>
    </location>
</feature>
<dbReference type="Proteomes" id="UP000694388">
    <property type="component" value="Unplaced"/>
</dbReference>
<dbReference type="Gene3D" id="3.40.50.300">
    <property type="entry name" value="P-loop containing nucleotide triphosphate hydrolases"/>
    <property type="match status" value="1"/>
</dbReference>
<evidence type="ECO:0000313" key="24">
    <source>
        <dbReference type="Ensembl" id="ENSEBUP00000002314.1"/>
    </source>
</evidence>
<evidence type="ECO:0000256" key="6">
    <source>
        <dbReference type="ARBA" id="ARBA00022475"/>
    </source>
</evidence>
<evidence type="ECO:0000256" key="16">
    <source>
        <dbReference type="ARBA" id="ARBA00034018"/>
    </source>
</evidence>
<dbReference type="GO" id="GO:0032217">
    <property type="term" value="F:riboflavin transmembrane transporter activity"/>
    <property type="evidence" value="ECO:0007669"/>
    <property type="project" value="TreeGrafter"/>
</dbReference>
<comment type="subcellular location">
    <subcellularLocation>
        <location evidence="2">Apical cell membrane</location>
        <topology evidence="2">Multi-pass membrane protein</topology>
    </subcellularLocation>
    <subcellularLocation>
        <location evidence="1">Mitochondrion membrane</location>
        <topology evidence="1">Multi-pass membrane protein</topology>
    </subcellularLocation>
</comment>
<evidence type="ECO:0000256" key="15">
    <source>
        <dbReference type="ARBA" id="ARBA00023180"/>
    </source>
</evidence>
<keyword evidence="25" id="KW-1185">Reference proteome</keyword>
<evidence type="ECO:0000256" key="5">
    <source>
        <dbReference type="ARBA" id="ARBA00022448"/>
    </source>
</evidence>
<feature type="transmembrane region" description="Helical" evidence="20">
    <location>
        <begin position="303"/>
        <end position="323"/>
    </location>
</feature>
<name>A0A8C4N898_EPTBU</name>
<evidence type="ECO:0000259" key="23">
    <source>
        <dbReference type="Pfam" id="PF19055"/>
    </source>
</evidence>
<evidence type="ECO:0000256" key="11">
    <source>
        <dbReference type="ARBA" id="ARBA00023055"/>
    </source>
</evidence>
<sequence>MKSDSCVCLHILLDILAGRKHPSGLSGDVLVDGTPLPADFKCRSGYVVQDDVVMGTLTVRENLEFSAALRLSNSPSSAERKQRVETLLSELGIEVVADCKVGTELIRGVSGGERKRTNIGMELSRNGKTIIFSIHQPRYSIFKLFDSLTLLADGQMIFHGPVQKALSYFSTNGEPHFFLVETRADVNKVVESQKGLRIVEQLAKQYSQSTFAKETTEELERIEQTQKEKGHKKHLPTLKSNSSTASSFFIQMSSLLKRTFLNLVRNPQASVAQLLVTLLLGLTMGAIFFDISDDAGGIQNRVGAMYFLMTIQCFGSLSAVDLFIQEKKIFVHEYISGYYHVLTYFISRLAADLFPMRTLPGISFSLITYWMMGFQPKVDNFFTYLLTIIMVAYAAISLALALSAGSSNAAEMLICFPWCPQLFSGLLVNLPSIMDSLRWIQYFSIPRYGMAVRYRCLVNDTSAPPRHTLLQSDPGMLPHGFLITKEWGSRRLCPNPIIC</sequence>
<evidence type="ECO:0000259" key="21">
    <source>
        <dbReference type="Pfam" id="PF00005"/>
    </source>
</evidence>
<evidence type="ECO:0000256" key="18">
    <source>
        <dbReference type="ARBA" id="ARBA00047576"/>
    </source>
</evidence>
<comment type="catalytic activity">
    <reaction evidence="19">
        <text>pheophorbide a(in) + ATP + H2O = pheophorbide a(out) + ADP + phosphate + H(+)</text>
        <dbReference type="Rhea" id="RHEA:61360"/>
        <dbReference type="ChEBI" id="CHEBI:15377"/>
        <dbReference type="ChEBI" id="CHEBI:15378"/>
        <dbReference type="ChEBI" id="CHEBI:30616"/>
        <dbReference type="ChEBI" id="CHEBI:43474"/>
        <dbReference type="ChEBI" id="CHEBI:58687"/>
        <dbReference type="ChEBI" id="CHEBI:456216"/>
    </reaction>
    <physiologicalReaction direction="left-to-right" evidence="19">
        <dbReference type="Rhea" id="RHEA:61361"/>
    </physiologicalReaction>
</comment>